<reference evidence="2" key="1">
    <citation type="submission" date="2022-03" db="EMBL/GenBank/DDBJ databases">
        <authorList>
            <person name="Sayadi A."/>
        </authorList>
    </citation>
    <scope>NUCLEOTIDE SEQUENCE</scope>
</reference>
<keyword evidence="3" id="KW-1185">Reference proteome</keyword>
<evidence type="ECO:0000313" key="3">
    <source>
        <dbReference type="Proteomes" id="UP001152888"/>
    </source>
</evidence>
<proteinExistence type="predicted"/>
<protein>
    <submittedName>
        <fullName evidence="2">Uncharacterized protein</fullName>
    </submittedName>
</protein>
<feature type="compositionally biased region" description="Basic and acidic residues" evidence="1">
    <location>
        <begin position="110"/>
        <end position="121"/>
    </location>
</feature>
<dbReference type="AlphaFoldDB" id="A0A9P0Q2K3"/>
<organism evidence="2 3">
    <name type="scientific">Acanthoscelides obtectus</name>
    <name type="common">Bean weevil</name>
    <name type="synonym">Bruchus obtectus</name>
    <dbReference type="NCBI Taxonomy" id="200917"/>
    <lineage>
        <taxon>Eukaryota</taxon>
        <taxon>Metazoa</taxon>
        <taxon>Ecdysozoa</taxon>
        <taxon>Arthropoda</taxon>
        <taxon>Hexapoda</taxon>
        <taxon>Insecta</taxon>
        <taxon>Pterygota</taxon>
        <taxon>Neoptera</taxon>
        <taxon>Endopterygota</taxon>
        <taxon>Coleoptera</taxon>
        <taxon>Polyphaga</taxon>
        <taxon>Cucujiformia</taxon>
        <taxon>Chrysomeloidea</taxon>
        <taxon>Chrysomelidae</taxon>
        <taxon>Bruchinae</taxon>
        <taxon>Bruchini</taxon>
        <taxon>Acanthoscelides</taxon>
    </lineage>
</organism>
<evidence type="ECO:0000256" key="1">
    <source>
        <dbReference type="SAM" id="MobiDB-lite"/>
    </source>
</evidence>
<sequence>MDHTIHWATVAKCSLCGNIPECAPLFQCSLQHPYCYDCLADLKKRYKGSIKGGATCIICKRSGVFQPSPNINNHFLKKVKARPGIGRHCRYHTTPTPAVNGNCYVERAREKNTHTNEERNKAVSVRKPLPFTP</sequence>
<dbReference type="EMBL" id="CAKOFQ010007802">
    <property type="protein sequence ID" value="CAH2008352.1"/>
    <property type="molecule type" value="Genomic_DNA"/>
</dbReference>
<name>A0A9P0Q2K3_ACAOB</name>
<evidence type="ECO:0000313" key="2">
    <source>
        <dbReference type="EMBL" id="CAH2008352.1"/>
    </source>
</evidence>
<dbReference type="OrthoDB" id="6745034at2759"/>
<dbReference type="Proteomes" id="UP001152888">
    <property type="component" value="Unassembled WGS sequence"/>
</dbReference>
<gene>
    <name evidence="2" type="ORF">ACAOBT_LOCUS30185</name>
</gene>
<accession>A0A9P0Q2K3</accession>
<comment type="caution">
    <text evidence="2">The sequence shown here is derived from an EMBL/GenBank/DDBJ whole genome shotgun (WGS) entry which is preliminary data.</text>
</comment>
<feature type="region of interest" description="Disordered" evidence="1">
    <location>
        <begin position="110"/>
        <end position="133"/>
    </location>
</feature>